<proteinExistence type="predicted"/>
<dbReference type="Proteomes" id="UP000279236">
    <property type="component" value="Unassembled WGS sequence"/>
</dbReference>
<accession>A0A427XDP0</accession>
<comment type="caution">
    <text evidence="2">The sequence shown here is derived from an EMBL/GenBank/DDBJ whole genome shotgun (WGS) entry which is preliminary data.</text>
</comment>
<evidence type="ECO:0000313" key="2">
    <source>
        <dbReference type="EMBL" id="RSH76966.1"/>
    </source>
</evidence>
<keyword evidence="3" id="KW-1185">Reference proteome</keyword>
<evidence type="ECO:0000313" key="3">
    <source>
        <dbReference type="Proteomes" id="UP000279236"/>
    </source>
</evidence>
<feature type="compositionally biased region" description="Acidic residues" evidence="1">
    <location>
        <begin position="307"/>
        <end position="352"/>
    </location>
</feature>
<name>A0A427XDP0_9TREE</name>
<dbReference type="AlphaFoldDB" id="A0A427XDP0"/>
<reference evidence="2 3" key="1">
    <citation type="submission" date="2018-11" db="EMBL/GenBank/DDBJ databases">
        <title>Genome sequence of Apiotrichum porosum DSM 27194.</title>
        <authorList>
            <person name="Aliyu H."/>
            <person name="Gorte O."/>
            <person name="Ochsenreither K."/>
        </authorList>
    </citation>
    <scope>NUCLEOTIDE SEQUENCE [LARGE SCALE GENOMIC DNA]</scope>
    <source>
        <strain evidence="2 3">DSM 27194</strain>
    </source>
</reference>
<feature type="region of interest" description="Disordered" evidence="1">
    <location>
        <begin position="301"/>
        <end position="352"/>
    </location>
</feature>
<dbReference type="GeneID" id="39588448"/>
<dbReference type="EMBL" id="RSCE01000019">
    <property type="protein sequence ID" value="RSH76966.1"/>
    <property type="molecule type" value="Genomic_DNA"/>
</dbReference>
<evidence type="ECO:0000256" key="1">
    <source>
        <dbReference type="SAM" id="MobiDB-lite"/>
    </source>
</evidence>
<dbReference type="RefSeq" id="XP_028472113.1">
    <property type="nucleotide sequence ID" value="XM_028619540.1"/>
</dbReference>
<protein>
    <submittedName>
        <fullName evidence="2">Uncharacterized protein</fullName>
    </submittedName>
</protein>
<organism evidence="2 3">
    <name type="scientific">Apiotrichum porosum</name>
    <dbReference type="NCBI Taxonomy" id="105984"/>
    <lineage>
        <taxon>Eukaryota</taxon>
        <taxon>Fungi</taxon>
        <taxon>Dikarya</taxon>
        <taxon>Basidiomycota</taxon>
        <taxon>Agaricomycotina</taxon>
        <taxon>Tremellomycetes</taxon>
        <taxon>Trichosporonales</taxon>
        <taxon>Trichosporonaceae</taxon>
        <taxon>Apiotrichum</taxon>
    </lineage>
</organism>
<gene>
    <name evidence="2" type="ORF">EHS24_003905</name>
</gene>
<sequence>MDIKHPDTGNRRARQQGDTAIPFKLPSSQLVQLVLQPHIVSSIVAYAASDYSTFKPLHLLTLCKAFYHPTHEIMYRDKYRDLSYQGYFSFGFLHHGLIKPTGFVYTEELMVFNHSACRPTVSHPPISFPNLKSLTLVLLDDRWCLHCPVIRGASPSDKLKIAIEQRTFPNTPAVADLILSCSSRVPVIKFEVGSAAALELIPRILSFPRGPNVRNMTFRVPLRGGFFCDEFRQACQSFISTLKSLPHGETLILCVEFQRDSDIPREFLGRLWEEIEDYQSIWHEESVDVRDNIKACVSLINSVPDPDGLDSDEEGSDENIEEEGSDESSEEDGSDENSDENSDEAPSDTSSD</sequence>